<gene>
    <name evidence="3" type="ORF">BFLFYP10_03121</name>
    <name evidence="2" type="ORF">ERS852461_01921</name>
</gene>
<dbReference type="EMBL" id="CACRSZ010000069">
    <property type="protein sequence ID" value="VYT42051.1"/>
    <property type="molecule type" value="Genomic_DNA"/>
</dbReference>
<sequence>MSGFLGNIDISTAMTIAAAIVIISCVWGSVIVTRKFYKERRFVRLMLCYGCYLILIIMVTYQWCRVVLK</sequence>
<dbReference type="Proteomes" id="UP000095606">
    <property type="component" value="Unassembled WGS sequence"/>
</dbReference>
<proteinExistence type="predicted"/>
<keyword evidence="1" id="KW-1133">Transmembrane helix</keyword>
<dbReference type="AlphaFoldDB" id="A0A174KL84"/>
<name>A0A174KL84_9BACE</name>
<accession>A0A174KL84</accession>
<dbReference type="EMBL" id="CZAE01000007">
    <property type="protein sequence ID" value="CUP12763.1"/>
    <property type="molecule type" value="Genomic_DNA"/>
</dbReference>
<feature type="transmembrane region" description="Helical" evidence="1">
    <location>
        <begin position="12"/>
        <end position="33"/>
    </location>
</feature>
<organism evidence="2 4">
    <name type="scientific">Bacteroides faecis</name>
    <dbReference type="NCBI Taxonomy" id="674529"/>
    <lineage>
        <taxon>Bacteria</taxon>
        <taxon>Pseudomonadati</taxon>
        <taxon>Bacteroidota</taxon>
        <taxon>Bacteroidia</taxon>
        <taxon>Bacteroidales</taxon>
        <taxon>Bacteroidaceae</taxon>
        <taxon>Bacteroides</taxon>
    </lineage>
</organism>
<reference evidence="2 4" key="1">
    <citation type="submission" date="2015-09" db="EMBL/GenBank/DDBJ databases">
        <authorList>
            <consortium name="Pathogen Informatics"/>
        </authorList>
    </citation>
    <scope>NUCLEOTIDE SEQUENCE [LARGE SCALE GENOMIC DNA]</scope>
    <source>
        <strain evidence="2 4">2789STDY5834846</strain>
    </source>
</reference>
<evidence type="ECO:0000313" key="2">
    <source>
        <dbReference type="EMBL" id="CUP12763.1"/>
    </source>
</evidence>
<accession>A0A6N2WLC7</accession>
<evidence type="ECO:0000313" key="3">
    <source>
        <dbReference type="EMBL" id="VYT42051.1"/>
    </source>
</evidence>
<evidence type="ECO:0008006" key="5">
    <source>
        <dbReference type="Google" id="ProtNLM"/>
    </source>
</evidence>
<evidence type="ECO:0000256" key="1">
    <source>
        <dbReference type="SAM" id="Phobius"/>
    </source>
</evidence>
<feature type="transmembrane region" description="Helical" evidence="1">
    <location>
        <begin position="45"/>
        <end position="63"/>
    </location>
</feature>
<keyword evidence="1" id="KW-0812">Transmembrane</keyword>
<reference evidence="3" key="2">
    <citation type="submission" date="2019-11" db="EMBL/GenBank/DDBJ databases">
        <authorList>
            <person name="Feng L."/>
        </authorList>
    </citation>
    <scope>NUCLEOTIDE SEQUENCE</scope>
    <source>
        <strain evidence="3">BfaecisLFYP10</strain>
    </source>
</reference>
<evidence type="ECO:0000313" key="4">
    <source>
        <dbReference type="Proteomes" id="UP000095606"/>
    </source>
</evidence>
<protein>
    <recommendedName>
        <fullName evidence="5">Transmembrane protein</fullName>
    </recommendedName>
</protein>
<keyword evidence="1" id="KW-0472">Membrane</keyword>